<reference evidence="3" key="2">
    <citation type="submission" date="2025-08" db="UniProtKB">
        <authorList>
            <consortium name="RefSeq"/>
        </authorList>
    </citation>
    <scope>IDENTIFICATION</scope>
    <source>
        <tissue evidence="3">Whole plant</tissue>
    </source>
</reference>
<dbReference type="PANTHER" id="PTHR34046:SF7">
    <property type="entry name" value="DUF740 FAMILY PROTEIN"/>
    <property type="match status" value="1"/>
</dbReference>
<sequence length="193" mass="20891">MASFNLKRVLTSNKQKKNNNNERDDFGRFKPGGGGCKKHPKHHQSPGVCSLCLNDRLLQLSSSSSASVIGGGSSCSSSVSSLSSYYSSSSASSCASPVSRHFPLTSEGKRSSTLSIFLLSGAKHNNNNGLLKSRSMAVDHDYHRRSKKKSGFWSKLLPSKSKRINTMEEKDANKVVVLRSSSMRETTVTVATS</sequence>
<reference evidence="2" key="1">
    <citation type="journal article" date="2016" name="Nat. Genet.">
        <title>The genome sequences of Arachis duranensis and Arachis ipaensis, the diploid ancestors of cultivated peanut.</title>
        <authorList>
            <person name="Bertioli D.J."/>
            <person name="Cannon S.B."/>
            <person name="Froenicke L."/>
            <person name="Huang G."/>
            <person name="Farmer A.D."/>
            <person name="Cannon E.K."/>
            <person name="Liu X."/>
            <person name="Gao D."/>
            <person name="Clevenger J."/>
            <person name="Dash S."/>
            <person name="Ren L."/>
            <person name="Moretzsohn M.C."/>
            <person name="Shirasawa K."/>
            <person name="Huang W."/>
            <person name="Vidigal B."/>
            <person name="Abernathy B."/>
            <person name="Chu Y."/>
            <person name="Niederhuth C.E."/>
            <person name="Umale P."/>
            <person name="Araujo A.C."/>
            <person name="Kozik A."/>
            <person name="Kim K.D."/>
            <person name="Burow M.D."/>
            <person name="Varshney R.K."/>
            <person name="Wang X."/>
            <person name="Zhang X."/>
            <person name="Barkley N."/>
            <person name="Guimaraes P.M."/>
            <person name="Isobe S."/>
            <person name="Guo B."/>
            <person name="Liao B."/>
            <person name="Stalker H.T."/>
            <person name="Schmitz R.J."/>
            <person name="Scheffler B.E."/>
            <person name="Leal-Bertioli S.C."/>
            <person name="Xun X."/>
            <person name="Jackson S.A."/>
            <person name="Michelmore R."/>
            <person name="Ozias-Akins P."/>
        </authorList>
    </citation>
    <scope>NUCLEOTIDE SEQUENCE [LARGE SCALE GENOMIC DNA]</scope>
    <source>
        <strain evidence="2">cv. V14167</strain>
    </source>
</reference>
<evidence type="ECO:0000256" key="1">
    <source>
        <dbReference type="SAM" id="MobiDB-lite"/>
    </source>
</evidence>
<evidence type="ECO:0000313" key="3">
    <source>
        <dbReference type="RefSeq" id="XP_015934809.1"/>
    </source>
</evidence>
<proteinExistence type="predicted"/>
<keyword evidence="2" id="KW-1185">Reference proteome</keyword>
<dbReference type="AlphaFoldDB" id="A0A6P4C0R3"/>
<feature type="region of interest" description="Disordered" evidence="1">
    <location>
        <begin position="1"/>
        <end position="44"/>
    </location>
</feature>
<name>A0A6P4C0R3_ARADU</name>
<evidence type="ECO:0000313" key="2">
    <source>
        <dbReference type="Proteomes" id="UP000515211"/>
    </source>
</evidence>
<organism evidence="2 3">
    <name type="scientific">Arachis duranensis</name>
    <name type="common">Wild peanut</name>
    <dbReference type="NCBI Taxonomy" id="130453"/>
    <lineage>
        <taxon>Eukaryota</taxon>
        <taxon>Viridiplantae</taxon>
        <taxon>Streptophyta</taxon>
        <taxon>Embryophyta</taxon>
        <taxon>Tracheophyta</taxon>
        <taxon>Spermatophyta</taxon>
        <taxon>Magnoliopsida</taxon>
        <taxon>eudicotyledons</taxon>
        <taxon>Gunneridae</taxon>
        <taxon>Pentapetalae</taxon>
        <taxon>rosids</taxon>
        <taxon>fabids</taxon>
        <taxon>Fabales</taxon>
        <taxon>Fabaceae</taxon>
        <taxon>Papilionoideae</taxon>
        <taxon>50 kb inversion clade</taxon>
        <taxon>dalbergioids sensu lato</taxon>
        <taxon>Dalbergieae</taxon>
        <taxon>Pterocarpus clade</taxon>
        <taxon>Arachis</taxon>
    </lineage>
</organism>
<gene>
    <name evidence="3" type="primary">LOC107460897</name>
</gene>
<protein>
    <submittedName>
        <fullName evidence="3">Uncharacterized protein LOC107460897</fullName>
    </submittedName>
</protein>
<feature type="compositionally biased region" description="Basic and acidic residues" evidence="1">
    <location>
        <begin position="19"/>
        <end position="28"/>
    </location>
</feature>
<dbReference type="KEGG" id="adu:107460897"/>
<dbReference type="GeneID" id="107460897"/>
<accession>A0A6P4C0R3</accession>
<dbReference type="Proteomes" id="UP000515211">
    <property type="component" value="Chromosome 8"/>
</dbReference>
<dbReference type="RefSeq" id="XP_015934809.1">
    <property type="nucleotide sequence ID" value="XM_016079323.3"/>
</dbReference>
<dbReference type="PANTHER" id="PTHR34046">
    <property type="entry name" value="OS06G0218800 PROTEIN"/>
    <property type="match status" value="1"/>
</dbReference>